<evidence type="ECO:0000256" key="2">
    <source>
        <dbReference type="ARBA" id="ARBA00007663"/>
    </source>
</evidence>
<feature type="binding site" evidence="15">
    <location>
        <position position="162"/>
    </location>
    <ligand>
        <name>L-threonine</name>
        <dbReference type="ChEBI" id="CHEBI:57926"/>
    </ligand>
</feature>
<dbReference type="GO" id="GO:0061710">
    <property type="term" value="F:L-threonylcarbamoyladenylate synthase"/>
    <property type="evidence" value="ECO:0007669"/>
    <property type="project" value="UniProtKB-EC"/>
</dbReference>
<dbReference type="GO" id="GO:0003725">
    <property type="term" value="F:double-stranded RNA binding"/>
    <property type="evidence" value="ECO:0007669"/>
    <property type="project" value="UniProtKB-UniRule"/>
</dbReference>
<feature type="binding site" evidence="15">
    <location>
        <position position="236"/>
    </location>
    <ligand>
        <name>ATP</name>
        <dbReference type="ChEBI" id="CHEBI:30616"/>
    </ligand>
</feature>
<sequence>MAVETRVLPVQRLNQGPGDRSLAEWWADERKNKTPESQAIEEAASLLRSSDIPVAFPTETVYGLGADATRSASVQGIYRVKQRPSDNPLIVHIDSLDMLNKLLNPSHQSPSTAKTPPISIPSIYESLIAKFWPGPLTIILPNPSGSELAPEVTSKLTTFGARMPSSPLARLLIHAADRPLAAPSANASTKPSPTTAQHVYHDLQGRIDLILDGGDCGVGVESTVVDGLSSPPAILRPGGIGIDQIRQCAGWENVVVAYHDGTLDVKDIPRAPGMKYRHYSPKARVVLFEPNSSPEGVTRHVEKDLQDTAIGAHNIGIVRTRNWTQGLGLVPPEVIARAVTPVTAAIENLVSFPVPVQQTGSPTSKTKLAYDYHLGSDTSSIAHGLFAVLRALDEFDVDVIYIEGISDGDGDLAAAVMNRLRKAAGAEMKV</sequence>
<name>A0A9W9NYT5_9EURO</name>
<keyword evidence="9 14" id="KW-0547">Nucleotide-binding</keyword>
<keyword evidence="7 14" id="KW-0819">tRNA processing</keyword>
<evidence type="ECO:0000259" key="16">
    <source>
        <dbReference type="PROSITE" id="PS51163"/>
    </source>
</evidence>
<dbReference type="AlphaFoldDB" id="A0A9W9NYT5"/>
<dbReference type="PIRSF" id="PIRSF004930">
    <property type="entry name" value="Tln_factor_SUA5"/>
    <property type="match status" value="1"/>
</dbReference>
<dbReference type="InterPro" id="IPR050156">
    <property type="entry name" value="TC-AMP_synthase_SUA5"/>
</dbReference>
<evidence type="ECO:0000256" key="8">
    <source>
        <dbReference type="ARBA" id="ARBA00022695"/>
    </source>
</evidence>
<dbReference type="InterPro" id="IPR005145">
    <property type="entry name" value="Sua5_C"/>
</dbReference>
<comment type="function">
    <text evidence="13">Required for the formation of a threonylcarbamoyl group on adenosine at position 37 (t(6)A37) in tRNAs that read codons beginning with adenine. Likely catalyzes the conversion of L-threonine, HCO(3)(-)/CO(2) and ATP to give threonylcarbamoyl-AMP (TC-AMP) as the acyladenylate intermediate, with the release of diphosphate. Required for normal translation, by ensuring translation fidelity at the level of codon recognition, appropriate translation initiation selection and maintenance of reading frame. Also involved in telomere replication. Binds to single-stranded telomeric (ssTG) DNA and positively regulates telomere length.</text>
</comment>
<comment type="similarity">
    <text evidence="2 14">Belongs to the SUA5 family.</text>
</comment>
<keyword evidence="18" id="KW-1185">Reference proteome</keyword>
<feature type="binding site" evidence="15">
    <location>
        <position position="158"/>
    </location>
    <ligand>
        <name>ATP</name>
        <dbReference type="ChEBI" id="CHEBI:30616"/>
    </ligand>
</feature>
<feature type="binding site" evidence="15">
    <location>
        <position position="192"/>
    </location>
    <ligand>
        <name>ATP</name>
        <dbReference type="ChEBI" id="CHEBI:30616"/>
    </ligand>
</feature>
<dbReference type="PANTHER" id="PTHR17490">
    <property type="entry name" value="SUA5"/>
    <property type="match status" value="1"/>
</dbReference>
<reference evidence="17" key="2">
    <citation type="journal article" date="2023" name="IMA Fungus">
        <title>Comparative genomic study of the Penicillium genus elucidates a diverse pangenome and 15 lateral gene transfer events.</title>
        <authorList>
            <person name="Petersen C."/>
            <person name="Sorensen T."/>
            <person name="Nielsen M.R."/>
            <person name="Sondergaard T.E."/>
            <person name="Sorensen J.L."/>
            <person name="Fitzpatrick D.A."/>
            <person name="Frisvad J.C."/>
            <person name="Nielsen K.L."/>
        </authorList>
    </citation>
    <scope>NUCLEOTIDE SEQUENCE</scope>
    <source>
        <strain evidence="17">IBT 19713</strain>
    </source>
</reference>
<dbReference type="InterPro" id="IPR010923">
    <property type="entry name" value="T(6)A37_SUA5"/>
</dbReference>
<dbReference type="InterPro" id="IPR017945">
    <property type="entry name" value="DHBP_synth_RibB-like_a/b_dom"/>
</dbReference>
<proteinExistence type="inferred from homology"/>
<dbReference type="PROSITE" id="PS51163">
    <property type="entry name" value="YRDC"/>
    <property type="match status" value="1"/>
</dbReference>
<evidence type="ECO:0000256" key="10">
    <source>
        <dbReference type="ARBA" id="ARBA00022840"/>
    </source>
</evidence>
<dbReference type="FunFam" id="3.90.870.10:FF:000008">
    <property type="entry name" value="Threonylcarbamoyl-AMP synthase"/>
    <property type="match status" value="1"/>
</dbReference>
<dbReference type="OrthoDB" id="412787at2759"/>
<organism evidence="17 18">
    <name type="scientific">Penicillium chermesinum</name>
    <dbReference type="NCBI Taxonomy" id="63820"/>
    <lineage>
        <taxon>Eukaryota</taxon>
        <taxon>Fungi</taxon>
        <taxon>Dikarya</taxon>
        <taxon>Ascomycota</taxon>
        <taxon>Pezizomycotina</taxon>
        <taxon>Eurotiomycetes</taxon>
        <taxon>Eurotiomycetidae</taxon>
        <taxon>Eurotiales</taxon>
        <taxon>Aspergillaceae</taxon>
        <taxon>Penicillium</taxon>
    </lineage>
</organism>
<feature type="binding site" evidence="15">
    <location>
        <position position="182"/>
    </location>
    <ligand>
        <name>L-threonine</name>
        <dbReference type="ChEBI" id="CHEBI:57926"/>
    </ligand>
</feature>
<dbReference type="RefSeq" id="XP_058330123.1">
    <property type="nucleotide sequence ID" value="XM_058474383.1"/>
</dbReference>
<evidence type="ECO:0000256" key="5">
    <source>
        <dbReference type="ARBA" id="ARBA00022490"/>
    </source>
</evidence>
<dbReference type="InterPro" id="IPR038385">
    <property type="entry name" value="Sua5/YwlC_C"/>
</dbReference>
<feature type="domain" description="YrdC-like" evidence="16">
    <location>
        <begin position="37"/>
        <end position="240"/>
    </location>
</feature>
<evidence type="ECO:0000256" key="6">
    <source>
        <dbReference type="ARBA" id="ARBA00022679"/>
    </source>
</evidence>
<feature type="binding site" evidence="15">
    <location>
        <position position="184"/>
    </location>
    <ligand>
        <name>ATP</name>
        <dbReference type="ChEBI" id="CHEBI:30616"/>
    </ligand>
</feature>
<protein>
    <recommendedName>
        <fullName evidence="4 14">Threonylcarbamoyl-AMP synthase</fullName>
        <shortName evidence="14">TC-AMP synthase</shortName>
        <ecNumber evidence="3 14">2.7.7.87</ecNumber>
    </recommendedName>
    <alternativeName>
        <fullName evidence="11 14">L-threonylcarbamoyladenylate synthase</fullName>
    </alternativeName>
</protein>
<feature type="binding site" evidence="15">
    <location>
        <position position="279"/>
    </location>
    <ligand>
        <name>ATP</name>
        <dbReference type="ChEBI" id="CHEBI:30616"/>
    </ligand>
</feature>
<dbReference type="GO" id="GO:0005737">
    <property type="term" value="C:cytoplasm"/>
    <property type="evidence" value="ECO:0007669"/>
    <property type="project" value="UniProtKB-SubCell"/>
</dbReference>
<keyword evidence="6 14" id="KW-0808">Transferase</keyword>
<dbReference type="GO" id="GO:0005524">
    <property type="term" value="F:ATP binding"/>
    <property type="evidence" value="ECO:0007669"/>
    <property type="project" value="UniProtKB-UniRule"/>
</dbReference>
<evidence type="ECO:0000256" key="12">
    <source>
        <dbReference type="ARBA" id="ARBA00048366"/>
    </source>
</evidence>
<keyword evidence="8 14" id="KW-0548">Nucleotidyltransferase</keyword>
<evidence type="ECO:0000256" key="4">
    <source>
        <dbReference type="ARBA" id="ARBA00015492"/>
    </source>
</evidence>
<feature type="binding site" evidence="15">
    <location>
        <position position="60"/>
    </location>
    <ligand>
        <name>L-threonine</name>
        <dbReference type="ChEBI" id="CHEBI:57926"/>
    </ligand>
</feature>
<dbReference type="Gene3D" id="3.90.870.10">
    <property type="entry name" value="DHBP synthase"/>
    <property type="match status" value="1"/>
</dbReference>
<evidence type="ECO:0000256" key="7">
    <source>
        <dbReference type="ARBA" id="ARBA00022694"/>
    </source>
</evidence>
<evidence type="ECO:0000256" key="14">
    <source>
        <dbReference type="PIRNR" id="PIRNR004930"/>
    </source>
</evidence>
<dbReference type="EMBL" id="JAPQKS010000004">
    <property type="protein sequence ID" value="KAJ5232130.1"/>
    <property type="molecule type" value="Genomic_DNA"/>
</dbReference>
<evidence type="ECO:0000256" key="11">
    <source>
        <dbReference type="ARBA" id="ARBA00029774"/>
    </source>
</evidence>
<dbReference type="Pfam" id="PF03481">
    <property type="entry name" value="Sua5_C"/>
    <property type="match status" value="1"/>
</dbReference>
<feature type="binding site" evidence="15">
    <location>
        <position position="222"/>
    </location>
    <ligand>
        <name>L-threonine</name>
        <dbReference type="ChEBI" id="CHEBI:57926"/>
    </ligand>
</feature>
<evidence type="ECO:0000256" key="1">
    <source>
        <dbReference type="ARBA" id="ARBA00004496"/>
    </source>
</evidence>
<dbReference type="GeneID" id="83201686"/>
<dbReference type="Gene3D" id="3.40.50.11030">
    <property type="entry name" value="Threonylcarbamoyl-AMP synthase, C-terminal domain"/>
    <property type="match status" value="1"/>
</dbReference>
<comment type="catalytic activity">
    <reaction evidence="12 14">
        <text>L-threonine + hydrogencarbonate + ATP = L-threonylcarbamoyladenylate + diphosphate + H2O</text>
        <dbReference type="Rhea" id="RHEA:36407"/>
        <dbReference type="ChEBI" id="CHEBI:15377"/>
        <dbReference type="ChEBI" id="CHEBI:17544"/>
        <dbReference type="ChEBI" id="CHEBI:30616"/>
        <dbReference type="ChEBI" id="CHEBI:33019"/>
        <dbReference type="ChEBI" id="CHEBI:57926"/>
        <dbReference type="ChEBI" id="CHEBI:73682"/>
        <dbReference type="EC" id="2.7.7.87"/>
    </reaction>
</comment>
<evidence type="ECO:0000256" key="15">
    <source>
        <dbReference type="PIRSR" id="PIRSR004930-1"/>
    </source>
</evidence>
<accession>A0A9W9NYT5</accession>
<feature type="binding site" evidence="15">
    <location>
        <position position="92"/>
    </location>
    <ligand>
        <name>L-threonine</name>
        <dbReference type="ChEBI" id="CHEBI:57926"/>
    </ligand>
</feature>
<gene>
    <name evidence="17" type="ORF">N7468_005086</name>
</gene>
<evidence type="ECO:0000256" key="3">
    <source>
        <dbReference type="ARBA" id="ARBA00012584"/>
    </source>
</evidence>
<comment type="subcellular location">
    <subcellularLocation>
        <location evidence="1 14">Cytoplasm</location>
    </subcellularLocation>
</comment>
<evidence type="ECO:0000313" key="18">
    <source>
        <dbReference type="Proteomes" id="UP001150941"/>
    </source>
</evidence>
<dbReference type="Pfam" id="PF01300">
    <property type="entry name" value="Sua5_yciO_yrdC"/>
    <property type="match status" value="1"/>
</dbReference>
<evidence type="ECO:0000313" key="17">
    <source>
        <dbReference type="EMBL" id="KAJ5232130.1"/>
    </source>
</evidence>
<dbReference type="InterPro" id="IPR006070">
    <property type="entry name" value="Sua5-like_dom"/>
</dbReference>
<evidence type="ECO:0000256" key="13">
    <source>
        <dbReference type="ARBA" id="ARBA00056339"/>
    </source>
</evidence>
<dbReference type="GO" id="GO:0006450">
    <property type="term" value="P:regulation of translational fidelity"/>
    <property type="evidence" value="ECO:0007669"/>
    <property type="project" value="TreeGrafter"/>
</dbReference>
<dbReference type="SUPFAM" id="SSF55821">
    <property type="entry name" value="YrdC/RibB"/>
    <property type="match status" value="1"/>
</dbReference>
<evidence type="ECO:0000256" key="9">
    <source>
        <dbReference type="ARBA" id="ARBA00022741"/>
    </source>
</evidence>
<dbReference type="GO" id="GO:0002949">
    <property type="term" value="P:tRNA threonylcarbamoyladenosine modification"/>
    <property type="evidence" value="ECO:0007669"/>
    <property type="project" value="UniProtKB-ARBA"/>
</dbReference>
<dbReference type="Proteomes" id="UP001150941">
    <property type="component" value="Unassembled WGS sequence"/>
</dbReference>
<keyword evidence="10 14" id="KW-0067">ATP-binding</keyword>
<dbReference type="NCBIfam" id="TIGR00057">
    <property type="entry name" value="L-threonylcarbamoyladenylate synthase"/>
    <property type="match status" value="1"/>
</dbReference>
<feature type="binding site" evidence="15">
    <location>
        <position position="87"/>
    </location>
    <ligand>
        <name>ATP</name>
        <dbReference type="ChEBI" id="CHEBI:30616"/>
    </ligand>
</feature>
<dbReference type="EC" id="2.7.7.87" evidence="3 14"/>
<reference evidence="17" key="1">
    <citation type="submission" date="2022-11" db="EMBL/GenBank/DDBJ databases">
        <authorList>
            <person name="Petersen C."/>
        </authorList>
    </citation>
    <scope>NUCLEOTIDE SEQUENCE</scope>
    <source>
        <strain evidence="17">IBT 19713</strain>
    </source>
</reference>
<feature type="binding site" evidence="15">
    <location>
        <position position="83"/>
    </location>
    <ligand>
        <name>ATP</name>
        <dbReference type="ChEBI" id="CHEBI:30616"/>
    </ligand>
</feature>
<dbReference type="GO" id="GO:0000049">
    <property type="term" value="F:tRNA binding"/>
    <property type="evidence" value="ECO:0007669"/>
    <property type="project" value="TreeGrafter"/>
</dbReference>
<comment type="caution">
    <text evidence="17">The sequence shown here is derived from an EMBL/GenBank/DDBJ whole genome shotgun (WGS) entry which is preliminary data.</text>
</comment>
<dbReference type="PANTHER" id="PTHR17490:SF16">
    <property type="entry name" value="THREONYLCARBAMOYL-AMP SYNTHASE"/>
    <property type="match status" value="1"/>
</dbReference>
<keyword evidence="5 14" id="KW-0963">Cytoplasm</keyword>